<dbReference type="PANTHER" id="PTHR45616">
    <property type="entry name" value="GATA-TYPE DOMAIN-CONTAINING PROTEIN"/>
    <property type="match status" value="1"/>
</dbReference>
<dbReference type="InterPro" id="IPR039008">
    <property type="entry name" value="IF_rod_dom"/>
</dbReference>
<dbReference type="InterPro" id="IPR003054">
    <property type="entry name" value="Keratin_II"/>
</dbReference>
<evidence type="ECO:0000259" key="8">
    <source>
        <dbReference type="PROSITE" id="PS51842"/>
    </source>
</evidence>
<evidence type="ECO:0000256" key="1">
    <source>
        <dbReference type="ARBA" id="ARBA00022744"/>
    </source>
</evidence>
<dbReference type="GO" id="GO:0045109">
    <property type="term" value="P:intermediate filament organization"/>
    <property type="evidence" value="ECO:0007669"/>
    <property type="project" value="TreeGrafter"/>
</dbReference>
<evidence type="ECO:0000313" key="10">
    <source>
        <dbReference type="Proteomes" id="UP000694522"/>
    </source>
</evidence>
<feature type="region of interest" description="Disordered" evidence="7">
    <location>
        <begin position="520"/>
        <end position="545"/>
    </location>
</feature>
<evidence type="ECO:0000256" key="3">
    <source>
        <dbReference type="ARBA" id="ARBA00023054"/>
    </source>
</evidence>
<evidence type="ECO:0000256" key="4">
    <source>
        <dbReference type="ARBA" id="ARBA00061646"/>
    </source>
</evidence>
<comment type="similarity">
    <text evidence="4 5">Belongs to the intermediate filament family.</text>
</comment>
<dbReference type="InterPro" id="IPR018039">
    <property type="entry name" value="IF_conserved"/>
</dbReference>
<dbReference type="AlphaFoldDB" id="A0A8B9GKY1"/>
<evidence type="ECO:0000256" key="6">
    <source>
        <dbReference type="SAM" id="Coils"/>
    </source>
</evidence>
<sequence length="545" mass="60976">MFWCSCSISSGPAGRNLGSSSVALPRNRCSFSTAWCHWGGGIGYCGLGYFSSRGLDGVACARPRMAVGRCPPLRHGCGFGTAGMGFGYRGAGFGYGVGGTSRPCTIIPITINKQLLQPLRLELDPNVQTVKYQEKEQIKTLNNQFASFIDKVRFLEQQNKMLETKWSFLQGQDHSKNTITPMLETYIGNLKKQLEALGCNRARLETDLKATQQVLDTNKKMYKDECSQRPCTESQFIALKKDVDDVFLSKAELEAKVGSLKEEAEFLRKIYNEETHRLQAQISATPVVIKMNKSRDLDLGGITADVRARYEDIARKSRAEARAWYESKFTELRVTAGRNTDSLRETKSKAAELTRKVQRLNGEVKSAKDQCTKLEAAMANTEQRGETTIKNAKQKLSELEDALQQTKGDLSRQLREYQELMNAKLALDVEIVTYRKLLEGEERRSLSNKLKSFAFGDRWITCHLFPFSTGSVQKVASPSTAVSWNIHLLPNLGIFCLFSREFLKLKPSFALPFTAASCSDDVSSKSTRSSHMKVMPMTKSARSNM</sequence>
<protein>
    <recommendedName>
        <fullName evidence="8">IF rod domain-containing protein</fullName>
    </recommendedName>
</protein>
<dbReference type="SMART" id="SM01391">
    <property type="entry name" value="Filament"/>
    <property type="match status" value="1"/>
</dbReference>
<organism evidence="9 10">
    <name type="scientific">Amazona collaria</name>
    <name type="common">yellow-billed parrot</name>
    <dbReference type="NCBI Taxonomy" id="241587"/>
    <lineage>
        <taxon>Eukaryota</taxon>
        <taxon>Metazoa</taxon>
        <taxon>Chordata</taxon>
        <taxon>Craniata</taxon>
        <taxon>Vertebrata</taxon>
        <taxon>Euteleostomi</taxon>
        <taxon>Archelosauria</taxon>
        <taxon>Archosauria</taxon>
        <taxon>Dinosauria</taxon>
        <taxon>Saurischia</taxon>
        <taxon>Theropoda</taxon>
        <taxon>Coelurosauria</taxon>
        <taxon>Aves</taxon>
        <taxon>Neognathae</taxon>
        <taxon>Neoaves</taxon>
        <taxon>Telluraves</taxon>
        <taxon>Australaves</taxon>
        <taxon>Psittaciformes</taxon>
        <taxon>Psittacidae</taxon>
        <taxon>Amazona</taxon>
    </lineage>
</organism>
<dbReference type="GO" id="GO:0005615">
    <property type="term" value="C:extracellular space"/>
    <property type="evidence" value="ECO:0007669"/>
    <property type="project" value="TreeGrafter"/>
</dbReference>
<evidence type="ECO:0000256" key="7">
    <source>
        <dbReference type="SAM" id="MobiDB-lite"/>
    </source>
</evidence>
<dbReference type="PROSITE" id="PS00226">
    <property type="entry name" value="IF_ROD_1"/>
    <property type="match status" value="1"/>
</dbReference>
<dbReference type="GO" id="GO:0045095">
    <property type="term" value="C:keratin filament"/>
    <property type="evidence" value="ECO:0007669"/>
    <property type="project" value="InterPro"/>
</dbReference>
<proteinExistence type="inferred from homology"/>
<evidence type="ECO:0000313" key="9">
    <source>
        <dbReference type="Ensembl" id="ENSACOP00000023111.1"/>
    </source>
</evidence>
<dbReference type="Gene3D" id="1.20.5.1160">
    <property type="entry name" value="Vasodilator-stimulated phosphoprotein"/>
    <property type="match status" value="1"/>
</dbReference>
<keyword evidence="2 5" id="KW-0403">Intermediate filament</keyword>
<keyword evidence="10" id="KW-1185">Reference proteome</keyword>
<feature type="compositionally biased region" description="Low complexity" evidence="7">
    <location>
        <begin position="520"/>
        <end position="529"/>
    </location>
</feature>
<dbReference type="FunFam" id="1.20.5.1160:FF:000001">
    <property type="entry name" value="Keratin type II"/>
    <property type="match status" value="1"/>
</dbReference>
<dbReference type="Pfam" id="PF00038">
    <property type="entry name" value="Filament"/>
    <property type="match status" value="1"/>
</dbReference>
<reference evidence="9" key="1">
    <citation type="submission" date="2025-08" db="UniProtKB">
        <authorList>
            <consortium name="Ensembl"/>
        </authorList>
    </citation>
    <scope>IDENTIFICATION</scope>
</reference>
<dbReference type="Pfam" id="PF16208">
    <property type="entry name" value="Keratin_2_head"/>
    <property type="match status" value="1"/>
</dbReference>
<dbReference type="PROSITE" id="PS51842">
    <property type="entry name" value="IF_ROD_2"/>
    <property type="match status" value="1"/>
</dbReference>
<dbReference type="SUPFAM" id="SSF64593">
    <property type="entry name" value="Intermediate filament protein, coiled coil region"/>
    <property type="match status" value="2"/>
</dbReference>
<dbReference type="Gene3D" id="1.20.5.500">
    <property type="entry name" value="Single helix bin"/>
    <property type="match status" value="1"/>
</dbReference>
<dbReference type="GO" id="GO:0031424">
    <property type="term" value="P:keratinization"/>
    <property type="evidence" value="ECO:0007669"/>
    <property type="project" value="TreeGrafter"/>
</dbReference>
<dbReference type="PRINTS" id="PR01276">
    <property type="entry name" value="TYPE2KERATIN"/>
</dbReference>
<keyword evidence="3 6" id="KW-0175">Coiled coil</keyword>
<dbReference type="FunFam" id="1.20.5.170:FF:000004">
    <property type="entry name" value="Keratin, type II cytoskeletal 5"/>
    <property type="match status" value="1"/>
</dbReference>
<feature type="domain" description="IF rod" evidence="8">
    <location>
        <begin position="134"/>
        <end position="445"/>
    </location>
</feature>
<dbReference type="Proteomes" id="UP000694522">
    <property type="component" value="Unplaced"/>
</dbReference>
<evidence type="ECO:0000256" key="5">
    <source>
        <dbReference type="RuleBase" id="RU000685"/>
    </source>
</evidence>
<dbReference type="FunFam" id="1.20.5.500:FF:000001">
    <property type="entry name" value="Type II keratin 23"/>
    <property type="match status" value="1"/>
</dbReference>
<evidence type="ECO:0000256" key="2">
    <source>
        <dbReference type="ARBA" id="ARBA00022754"/>
    </source>
</evidence>
<keyword evidence="1" id="KW-0416">Keratin</keyword>
<dbReference type="Ensembl" id="ENSACOT00000023913.1">
    <property type="protein sequence ID" value="ENSACOP00000023111.1"/>
    <property type="gene ID" value="ENSACOG00000015661.1"/>
</dbReference>
<dbReference type="InterPro" id="IPR032444">
    <property type="entry name" value="Keratin_2_head"/>
</dbReference>
<accession>A0A8B9GKY1</accession>
<dbReference type="PANTHER" id="PTHR45616:SF21">
    <property type="entry name" value="KERATIN, TYPE II CYTOSKELETAL 7"/>
    <property type="match status" value="1"/>
</dbReference>
<dbReference type="GO" id="GO:0030280">
    <property type="term" value="F:structural constituent of skin epidermis"/>
    <property type="evidence" value="ECO:0007669"/>
    <property type="project" value="TreeGrafter"/>
</dbReference>
<name>A0A8B9GKY1_9PSIT</name>
<feature type="coiled-coil region" evidence="6">
    <location>
        <begin position="343"/>
        <end position="423"/>
    </location>
</feature>
<dbReference type="Gene3D" id="1.20.5.170">
    <property type="match status" value="1"/>
</dbReference>
<reference evidence="9" key="2">
    <citation type="submission" date="2025-09" db="UniProtKB">
        <authorList>
            <consortium name="Ensembl"/>
        </authorList>
    </citation>
    <scope>IDENTIFICATION</scope>
</reference>